<sequence>MEAEKTPKVILIAAVAANDCIGDKGKLPWHIPEELALFKKITGTSPLICGRRTFESMPRSVWQTRAPCVLTQDVTSVNFDHIKLFTVSDDLNRLVEQAVQLSEDGRVFIIGGKSLYEAAFEGKVHVDEAIITHLTYSYVGDTFMPPLPPKFHQVEQIAEHKLFTTHRYEALDYE</sequence>
<dbReference type="EMBL" id="KF147891">
    <property type="protein sequence ID" value="AGS81924.1"/>
    <property type="molecule type" value="Genomic_DNA"/>
</dbReference>
<evidence type="ECO:0000256" key="5">
    <source>
        <dbReference type="ARBA" id="ARBA00023002"/>
    </source>
</evidence>
<dbReference type="InterPro" id="IPR001796">
    <property type="entry name" value="DHFR_dom"/>
</dbReference>
<gene>
    <name evidence="8" type="ORF">PaBG_00040</name>
</gene>
<dbReference type="PROSITE" id="PS51330">
    <property type="entry name" value="DHFR_2"/>
    <property type="match status" value="1"/>
</dbReference>
<dbReference type="InterPro" id="IPR024072">
    <property type="entry name" value="DHFR-like_dom_sf"/>
</dbReference>
<dbReference type="GO" id="GO:0050661">
    <property type="term" value="F:NADP binding"/>
    <property type="evidence" value="ECO:0007669"/>
    <property type="project" value="InterPro"/>
</dbReference>
<proteinExistence type="inferred from homology"/>
<feature type="domain" description="DHFR" evidence="7">
    <location>
        <begin position="8"/>
        <end position="174"/>
    </location>
</feature>
<reference evidence="8 9" key="1">
    <citation type="journal article" date="2014" name="Genome Announc.">
        <title>Complete Genome Sequence of the Novel Giant Pseudomonas Phage PaBG.</title>
        <authorList>
            <person name="Sykilinda N.N."/>
            <person name="Bondar A.A."/>
            <person name="Gorshkova A.S."/>
            <person name="Kurochkina L.P."/>
            <person name="Kulikov E.E."/>
            <person name="Shneider M.M."/>
            <person name="Kadykov V.A."/>
            <person name="Solovjeva N.V."/>
            <person name="Kabilov M.R."/>
            <person name="Mesyanzhinov V.V."/>
            <person name="Vlassov V.V."/>
            <person name="Drukker V.V."/>
            <person name="Miroshnikov K.A."/>
        </authorList>
    </citation>
    <scope>NUCLEOTIDE SEQUENCE [LARGE SCALE GENOMIC DNA]</scope>
</reference>
<keyword evidence="4" id="KW-0521">NADP</keyword>
<dbReference type="PROSITE" id="PS00075">
    <property type="entry name" value="DHFR_1"/>
    <property type="match status" value="1"/>
</dbReference>
<dbReference type="GeneID" id="16574726"/>
<dbReference type="Proteomes" id="UP000015545">
    <property type="component" value="Segment"/>
</dbReference>
<dbReference type="EC" id="1.5.1.3" evidence="2"/>
<evidence type="ECO:0000259" key="7">
    <source>
        <dbReference type="PROSITE" id="PS51330"/>
    </source>
</evidence>
<dbReference type="PANTHER" id="PTHR48069:SF3">
    <property type="entry name" value="DIHYDROFOLATE REDUCTASE"/>
    <property type="match status" value="1"/>
</dbReference>
<dbReference type="PRINTS" id="PR00070">
    <property type="entry name" value="DHFR"/>
</dbReference>
<evidence type="ECO:0000256" key="4">
    <source>
        <dbReference type="ARBA" id="ARBA00022857"/>
    </source>
</evidence>
<dbReference type="GO" id="GO:0046452">
    <property type="term" value="P:dihydrofolate metabolic process"/>
    <property type="evidence" value="ECO:0007669"/>
    <property type="project" value="TreeGrafter"/>
</dbReference>
<keyword evidence="9" id="KW-1185">Reference proteome</keyword>
<dbReference type="GO" id="GO:0046655">
    <property type="term" value="P:folic acid metabolic process"/>
    <property type="evidence" value="ECO:0007669"/>
    <property type="project" value="TreeGrafter"/>
</dbReference>
<protein>
    <recommendedName>
        <fullName evidence="2">dihydrofolate reductase</fullName>
        <ecNumber evidence="2">1.5.1.3</ecNumber>
    </recommendedName>
</protein>
<evidence type="ECO:0000256" key="6">
    <source>
        <dbReference type="RuleBase" id="RU004474"/>
    </source>
</evidence>
<evidence type="ECO:0000256" key="1">
    <source>
        <dbReference type="ARBA" id="ARBA00004903"/>
    </source>
</evidence>
<dbReference type="InterPro" id="IPR012259">
    <property type="entry name" value="DHFR"/>
</dbReference>
<dbReference type="OrthoDB" id="9577at10239"/>
<evidence type="ECO:0000313" key="9">
    <source>
        <dbReference type="Proteomes" id="UP000015545"/>
    </source>
</evidence>
<keyword evidence="5" id="KW-0560">Oxidoreductase</keyword>
<dbReference type="Gene3D" id="3.40.430.10">
    <property type="entry name" value="Dihydrofolate Reductase, subunit A"/>
    <property type="match status" value="1"/>
</dbReference>
<organism evidence="8 9">
    <name type="scientific">Pseudomonas phage PaBG</name>
    <dbReference type="NCBI Taxonomy" id="1335230"/>
    <lineage>
        <taxon>Viruses</taxon>
        <taxon>Duplodnaviria</taxon>
        <taxon>Heunggongvirae</taxon>
        <taxon>Uroviricota</taxon>
        <taxon>Caudoviricetes</taxon>
        <taxon>Baikalvirus</taxon>
        <taxon>Baikalvirus PaBG</taxon>
    </lineage>
</organism>
<dbReference type="GO" id="GO:0046654">
    <property type="term" value="P:tetrahydrofolate biosynthetic process"/>
    <property type="evidence" value="ECO:0007669"/>
    <property type="project" value="InterPro"/>
</dbReference>
<dbReference type="GO" id="GO:0006730">
    <property type="term" value="P:one-carbon metabolic process"/>
    <property type="evidence" value="ECO:0007669"/>
    <property type="project" value="UniProtKB-KW"/>
</dbReference>
<dbReference type="KEGG" id="vg:16574726"/>
<dbReference type="InterPro" id="IPR017925">
    <property type="entry name" value="DHFR_CS"/>
</dbReference>
<comment type="pathway">
    <text evidence="1">Cofactor biosynthesis; tetrahydrofolate biosynthesis; 5,6,7,8-tetrahydrofolate from 7,8-dihydrofolate: step 1/1.</text>
</comment>
<accession>S5VM46</accession>
<dbReference type="CDD" id="cd00209">
    <property type="entry name" value="DHFR"/>
    <property type="match status" value="1"/>
</dbReference>
<evidence type="ECO:0000256" key="3">
    <source>
        <dbReference type="ARBA" id="ARBA00022563"/>
    </source>
</evidence>
<evidence type="ECO:0000256" key="2">
    <source>
        <dbReference type="ARBA" id="ARBA00012856"/>
    </source>
</evidence>
<keyword evidence="3" id="KW-0554">One-carbon metabolism</keyword>
<dbReference type="GO" id="GO:0004146">
    <property type="term" value="F:dihydrofolate reductase activity"/>
    <property type="evidence" value="ECO:0007669"/>
    <property type="project" value="UniProtKB-EC"/>
</dbReference>
<comment type="similarity">
    <text evidence="6">Belongs to the dihydrofolate reductase family.</text>
</comment>
<dbReference type="SUPFAM" id="SSF53597">
    <property type="entry name" value="Dihydrofolate reductase-like"/>
    <property type="match status" value="1"/>
</dbReference>
<dbReference type="Pfam" id="PF00186">
    <property type="entry name" value="DHFR_1"/>
    <property type="match status" value="1"/>
</dbReference>
<name>S5VM46_9CAUD</name>
<dbReference type="PANTHER" id="PTHR48069">
    <property type="entry name" value="DIHYDROFOLATE REDUCTASE"/>
    <property type="match status" value="1"/>
</dbReference>
<evidence type="ECO:0000313" key="8">
    <source>
        <dbReference type="EMBL" id="AGS81924.1"/>
    </source>
</evidence>